<dbReference type="AlphaFoldDB" id="A0A4Q8KZV9"/>
<dbReference type="InterPro" id="IPR003675">
    <property type="entry name" value="Rce1/LyrA-like_dom"/>
</dbReference>
<accession>A0A4Q8KZV9</accession>
<evidence type="ECO:0000256" key="2">
    <source>
        <dbReference type="SAM" id="Phobius"/>
    </source>
</evidence>
<comment type="similarity">
    <text evidence="1">Belongs to the UPF0177 family.</text>
</comment>
<keyword evidence="4" id="KW-0378">Hydrolase</keyword>
<comment type="caution">
    <text evidence="4">The sequence shown here is derived from an EMBL/GenBank/DDBJ whole genome shotgun (WGS) entry which is preliminary data.</text>
</comment>
<evidence type="ECO:0000256" key="1">
    <source>
        <dbReference type="ARBA" id="ARBA00009067"/>
    </source>
</evidence>
<reference evidence="4 5" key="1">
    <citation type="submission" date="2019-02" db="EMBL/GenBank/DDBJ databases">
        <title>First genome of the species Streptococcus parasuis.</title>
        <authorList>
            <person name="Stevens M.J.A."/>
            <person name="Stephan R."/>
        </authorList>
    </citation>
    <scope>NUCLEOTIDE SEQUENCE [LARGE SCALE GENOMIC DNA]</scope>
    <source>
        <strain evidence="4 5">4253</strain>
    </source>
</reference>
<feature type="domain" description="CAAX prenyl protease 2/Lysostaphin resistance protein A-like" evidence="3">
    <location>
        <begin position="136"/>
        <end position="227"/>
    </location>
</feature>
<dbReference type="GO" id="GO:0080120">
    <property type="term" value="P:CAAX-box protein maturation"/>
    <property type="evidence" value="ECO:0007669"/>
    <property type="project" value="UniProtKB-ARBA"/>
</dbReference>
<feature type="transmembrane region" description="Helical" evidence="2">
    <location>
        <begin position="23"/>
        <end position="47"/>
    </location>
</feature>
<keyword evidence="2" id="KW-0472">Membrane</keyword>
<dbReference type="PANTHER" id="PTHR39430">
    <property type="entry name" value="MEMBRANE-ASSOCIATED PROTEASE-RELATED"/>
    <property type="match status" value="1"/>
</dbReference>
<dbReference type="Pfam" id="PF02517">
    <property type="entry name" value="Rce1-like"/>
    <property type="match status" value="1"/>
</dbReference>
<dbReference type="OrthoDB" id="324900at2"/>
<feature type="transmembrane region" description="Helical" evidence="2">
    <location>
        <begin position="128"/>
        <end position="146"/>
    </location>
</feature>
<dbReference type="GO" id="GO:0006508">
    <property type="term" value="P:proteolysis"/>
    <property type="evidence" value="ECO:0007669"/>
    <property type="project" value="UniProtKB-KW"/>
</dbReference>
<gene>
    <name evidence="4" type="ORF">EXW74_08770</name>
</gene>
<keyword evidence="2" id="KW-1133">Transmembrane helix</keyword>
<dbReference type="RefSeq" id="WP_130555566.1">
    <property type="nucleotide sequence ID" value="NZ_SHGT01000069.1"/>
</dbReference>
<dbReference type="Proteomes" id="UP000291525">
    <property type="component" value="Unassembled WGS sequence"/>
</dbReference>
<keyword evidence="4" id="KW-0482">Metalloprotease</keyword>
<evidence type="ECO:0000259" key="3">
    <source>
        <dbReference type="Pfam" id="PF02517"/>
    </source>
</evidence>
<feature type="transmembrane region" description="Helical" evidence="2">
    <location>
        <begin position="265"/>
        <end position="285"/>
    </location>
</feature>
<dbReference type="PANTHER" id="PTHR39430:SF1">
    <property type="entry name" value="PROTEASE"/>
    <property type="match status" value="1"/>
</dbReference>
<dbReference type="GO" id="GO:0008237">
    <property type="term" value="F:metallopeptidase activity"/>
    <property type="evidence" value="ECO:0007669"/>
    <property type="project" value="UniProtKB-KW"/>
</dbReference>
<sequence>MKTEFIKEKAKSAFNLNAFTSPLIGMILLIVGEMLGLIVYAPIIPFIPYENNPFLSLSLDLFAFIFISFVVILWSRCVEKSPWLGLGFTKKGAGKDFLNGWGIGATMLTTCTLIMWELGAIEFTSTQFSIKLLGEFFVLILAWSIQGTTEEILSRGWMFSSLSAKHTIPVGILISSLFFTFLHLGNHAISLIPLLDLTLFGVLTCLMMLKTGNIWTIGGLHAAWNCFQGNVFAFPVSGTQAGHAFIQVGITGPEWLSGGDFGVEGSVISLFVQSGMIAWLVYDLYYKHKRKSL</sequence>
<proteinExistence type="inferred from homology"/>
<keyword evidence="2" id="KW-0812">Transmembrane</keyword>
<evidence type="ECO:0000313" key="4">
    <source>
        <dbReference type="EMBL" id="TAA08360.1"/>
    </source>
</evidence>
<name>A0A4Q8KZV9_9STRE</name>
<feature type="transmembrane region" description="Helical" evidence="2">
    <location>
        <begin position="98"/>
        <end position="116"/>
    </location>
</feature>
<organism evidence="4 5">
    <name type="scientific">Streptococcus parasuis</name>
    <dbReference type="NCBI Taxonomy" id="1501662"/>
    <lineage>
        <taxon>Bacteria</taxon>
        <taxon>Bacillati</taxon>
        <taxon>Bacillota</taxon>
        <taxon>Bacilli</taxon>
        <taxon>Lactobacillales</taxon>
        <taxon>Streptococcaceae</taxon>
        <taxon>Streptococcus</taxon>
    </lineage>
</organism>
<feature type="transmembrane region" description="Helical" evidence="2">
    <location>
        <begin position="166"/>
        <end position="184"/>
    </location>
</feature>
<feature type="transmembrane region" description="Helical" evidence="2">
    <location>
        <begin position="54"/>
        <end position="74"/>
    </location>
</feature>
<protein>
    <submittedName>
        <fullName evidence="4">CPBP family intramembrane metalloprotease</fullName>
    </submittedName>
</protein>
<keyword evidence="4" id="KW-0645">Protease</keyword>
<dbReference type="EMBL" id="SHGT01000069">
    <property type="protein sequence ID" value="TAA08360.1"/>
    <property type="molecule type" value="Genomic_DNA"/>
</dbReference>
<dbReference type="GO" id="GO:0004175">
    <property type="term" value="F:endopeptidase activity"/>
    <property type="evidence" value="ECO:0007669"/>
    <property type="project" value="UniProtKB-ARBA"/>
</dbReference>
<evidence type="ECO:0000313" key="5">
    <source>
        <dbReference type="Proteomes" id="UP000291525"/>
    </source>
</evidence>